<organism evidence="5 6">
    <name type="scientific">Cyprinus carpio</name>
    <name type="common">Common carp</name>
    <dbReference type="NCBI Taxonomy" id="7962"/>
    <lineage>
        <taxon>Eukaryota</taxon>
        <taxon>Metazoa</taxon>
        <taxon>Chordata</taxon>
        <taxon>Craniata</taxon>
        <taxon>Vertebrata</taxon>
        <taxon>Euteleostomi</taxon>
        <taxon>Actinopterygii</taxon>
        <taxon>Neopterygii</taxon>
        <taxon>Teleostei</taxon>
        <taxon>Ostariophysi</taxon>
        <taxon>Cypriniformes</taxon>
        <taxon>Cyprinidae</taxon>
        <taxon>Cyprininae</taxon>
        <taxon>Cyprinus</taxon>
    </lineage>
</organism>
<reference evidence="5" key="1">
    <citation type="submission" date="2025-08" db="UniProtKB">
        <authorList>
            <consortium name="Ensembl"/>
        </authorList>
    </citation>
    <scope>IDENTIFICATION</scope>
</reference>
<dbReference type="PANTHER" id="PTHR22619">
    <property type="entry name" value="ZINC FINGER SWIM DOMAIN CONTAINING PROTEIN 4, 5, 6"/>
    <property type="match status" value="1"/>
</dbReference>
<keyword evidence="1" id="KW-0479">Metal-binding</keyword>
<protein>
    <submittedName>
        <fullName evidence="5">Zinc finger SWIM-type containing 6</fullName>
    </submittedName>
</protein>
<evidence type="ECO:0000259" key="4">
    <source>
        <dbReference type="Pfam" id="PF21055"/>
    </source>
</evidence>
<keyword evidence="2" id="KW-0863">Zinc-finger</keyword>
<name>A0A8C2FCK0_CYPCA</name>
<dbReference type="Pfam" id="PF21055">
    <property type="entry name" value="ZSWIM4-8_C"/>
    <property type="match status" value="1"/>
</dbReference>
<evidence type="ECO:0000313" key="5">
    <source>
        <dbReference type="Ensembl" id="ENSCCRP00020053540.1"/>
    </source>
</evidence>
<accession>A0A8C2FCK0</accession>
<dbReference type="AlphaFoldDB" id="A0A8C2FCK0"/>
<proteinExistence type="predicted"/>
<dbReference type="GO" id="GO:0031462">
    <property type="term" value="C:Cul2-RING ubiquitin ligase complex"/>
    <property type="evidence" value="ECO:0007669"/>
    <property type="project" value="TreeGrafter"/>
</dbReference>
<evidence type="ECO:0000256" key="2">
    <source>
        <dbReference type="ARBA" id="ARBA00022771"/>
    </source>
</evidence>
<dbReference type="InterPro" id="IPR048370">
    <property type="entry name" value="ZSWIM4-8_C"/>
</dbReference>
<dbReference type="Proteomes" id="UP000694701">
    <property type="component" value="Unplaced"/>
</dbReference>
<keyword evidence="3" id="KW-0862">Zinc</keyword>
<sequence>MRVAAFSFPYPVYIVRRLPPLPLKQCDHGGSPESLLDIAARKVAEKWPFQRVEERFERIPEPVQRRIVYWSFPRSEREICMYSSFNTGGEESATSGENVDETRLPFRRGIALLESGCVDNVLQVGFHLSGTVTEPATTSEPEMVCSVAISFDRCKITSVTCGCGNKDIFYCAHVVALSLYRVRRPEQVKLHLPISETLFQMNRDQLQKFVQYLITVHHTEVLPTAQKLADEILSQNSEINQVHGAPDPTAGASVDDENCWHLDEEQVQEQVKLFLSQGGYHGSGKQLNLLFSKVREMLKMRDSNGARMLTLITEQFMADPRLALWRQQGTTMTDKYRQLWDELGALWMCIVLNPHCKPEQKAAWLRQLKKWNSVDVCPLEDGNHGNELPNLTNALPQGAHGNQDSGTRPHRTVFTRAIEACDLHWQDSHLQHIINDDLYTNYCYHDNTENSLFDSRGWLLWHEHVPTACARVDALRSHGYPREALRLAIAIVNTLRRQQQKQLELFRNHKKDLLHKGVTSITNLEGWVGHPLDPIGTLFSTLMETGRGDEDSSQGGFLDFSGVCAKVLYKLHLFPSTRRFLEEGESYLALAVETALMGLGQQRIMPDGLYAQEKVCRNEEHLIAKLQEVDLDDTLVKIFRKQAVFLLEGGPYSGLGELIYRESVPMHTFAKYLFTCLLPHDAELAYKIALRAMRLPVLESTAPSGDMSRPHHIVSVVPNRYPRWFTLSHIESQQCELASTMLTAAKGDARRLETVLESIQKNIHSSSHIFKLAQDAFKIATLMDSLPDITLLKVSLELGLQVMRMTLSTLNWRRREMVRWLVTCATEVGVYALDSIMQSWFTLFTPTEATSIVATTVMSNSTIVRLHLDCHQQENLASSARTLALQCAMKDPQNCALSALTLCEKDHIAFETAYQIVLDAATTGMSYTQLFTIARYMEHRGYPMRAYKLATLAMAHLNLSYNQDTHPAINDVLWACALSHSLGKNELAAIIPLVVKSVKCATVLSDILRRCTLTTPGMVALQLLDATIGAYINTTHSRLTHISPRHYSEFIEFLSKARETFLMAHDGHIQFTQFIDNLKQIYKGKKKLMMLVRERFG</sequence>
<evidence type="ECO:0000256" key="1">
    <source>
        <dbReference type="ARBA" id="ARBA00022723"/>
    </source>
</evidence>
<dbReference type="PANTHER" id="PTHR22619:SF3">
    <property type="entry name" value="ZINC FINGER SWIM DOMAIN-CONTAINING PROTEIN 6"/>
    <property type="match status" value="1"/>
</dbReference>
<dbReference type="Ensembl" id="ENSCCRT00020058514.1">
    <property type="protein sequence ID" value="ENSCCRP00020053540.1"/>
    <property type="gene ID" value="ENSCCRG00020023444.1"/>
</dbReference>
<feature type="domain" description="ZSWIM4-8 C-terminal" evidence="4">
    <location>
        <begin position="929"/>
        <end position="1088"/>
    </location>
</feature>
<evidence type="ECO:0000313" key="6">
    <source>
        <dbReference type="Proteomes" id="UP000694701"/>
    </source>
</evidence>
<dbReference type="GO" id="GO:0008270">
    <property type="term" value="F:zinc ion binding"/>
    <property type="evidence" value="ECO:0007669"/>
    <property type="project" value="UniProtKB-KW"/>
</dbReference>
<evidence type="ECO:0000256" key="3">
    <source>
        <dbReference type="ARBA" id="ARBA00022833"/>
    </source>
</evidence>